<gene>
    <name evidence="1" type="ORF">FMEXI_9926</name>
</gene>
<organism evidence="1 2">
    <name type="scientific">Fusarium mexicanum</name>
    <dbReference type="NCBI Taxonomy" id="751941"/>
    <lineage>
        <taxon>Eukaryota</taxon>
        <taxon>Fungi</taxon>
        <taxon>Dikarya</taxon>
        <taxon>Ascomycota</taxon>
        <taxon>Pezizomycotina</taxon>
        <taxon>Sordariomycetes</taxon>
        <taxon>Hypocreomycetidae</taxon>
        <taxon>Hypocreales</taxon>
        <taxon>Nectriaceae</taxon>
        <taxon>Fusarium</taxon>
        <taxon>Fusarium fujikuroi species complex</taxon>
    </lineage>
</organism>
<reference evidence="1 2" key="1">
    <citation type="submission" date="2020-05" db="EMBL/GenBank/DDBJ databases">
        <title>Identification and distribution of gene clusters putatively required for synthesis of sphingolipid metabolism inhibitors in phylogenetically diverse species of the filamentous fungus Fusarium.</title>
        <authorList>
            <person name="Kim H.-S."/>
            <person name="Busman M."/>
            <person name="Brown D.W."/>
            <person name="Divon H."/>
            <person name="Uhlig S."/>
            <person name="Proctor R.H."/>
        </authorList>
    </citation>
    <scope>NUCLEOTIDE SEQUENCE [LARGE SCALE GENOMIC DNA]</scope>
    <source>
        <strain evidence="1 2">NRRL 53147</strain>
    </source>
</reference>
<protein>
    <submittedName>
        <fullName evidence="1">Uncharacterized protein</fullName>
    </submittedName>
</protein>
<proteinExistence type="predicted"/>
<dbReference type="EMBL" id="JAAOAM010000235">
    <property type="protein sequence ID" value="KAF5537374.1"/>
    <property type="molecule type" value="Genomic_DNA"/>
</dbReference>
<evidence type="ECO:0000313" key="2">
    <source>
        <dbReference type="Proteomes" id="UP000522262"/>
    </source>
</evidence>
<keyword evidence="2" id="KW-1185">Reference proteome</keyword>
<sequence length="121" mass="13135">MESAILALRHVSRWFSKSEGFTYAFARAAMAQKIAVVLLSNADLGTSDDRSGQSSSKKVSVLIDGIALDCSEDDLLDEPLLKVFDDHALQAESEGLLFNSIEVLNLTNIGEATLKYVSLNL</sequence>
<dbReference type="AlphaFoldDB" id="A0A8H5IIX1"/>
<comment type="caution">
    <text evidence="1">The sequence shown here is derived from an EMBL/GenBank/DDBJ whole genome shotgun (WGS) entry which is preliminary data.</text>
</comment>
<evidence type="ECO:0000313" key="1">
    <source>
        <dbReference type="EMBL" id="KAF5537374.1"/>
    </source>
</evidence>
<accession>A0A8H5IIX1</accession>
<name>A0A8H5IIX1_9HYPO</name>
<dbReference type="Proteomes" id="UP000522262">
    <property type="component" value="Unassembled WGS sequence"/>
</dbReference>